<protein>
    <recommendedName>
        <fullName evidence="3">Class II flagellar assembly regulator</fullName>
    </recommendedName>
</protein>
<dbReference type="GO" id="GO:0044781">
    <property type="term" value="P:bacterial-type flagellum organization"/>
    <property type="evidence" value="ECO:0007669"/>
    <property type="project" value="InterPro"/>
</dbReference>
<evidence type="ECO:0000313" key="1">
    <source>
        <dbReference type="EMBL" id="MBB4098879.1"/>
    </source>
</evidence>
<organism evidence="1 2">
    <name type="scientific">Sphingomonas kyeonggiensis</name>
    <dbReference type="NCBI Taxonomy" id="1268553"/>
    <lineage>
        <taxon>Bacteria</taxon>
        <taxon>Pseudomonadati</taxon>
        <taxon>Pseudomonadota</taxon>
        <taxon>Alphaproteobacteria</taxon>
        <taxon>Sphingomonadales</taxon>
        <taxon>Sphingomonadaceae</taxon>
        <taxon>Sphingomonas</taxon>
    </lineage>
</organism>
<keyword evidence="2" id="KW-1185">Reference proteome</keyword>
<gene>
    <name evidence="1" type="ORF">GGR46_002443</name>
</gene>
<evidence type="ECO:0000313" key="2">
    <source>
        <dbReference type="Proteomes" id="UP000557392"/>
    </source>
</evidence>
<proteinExistence type="predicted"/>
<dbReference type="Pfam" id="PF10768">
    <property type="entry name" value="FliX"/>
    <property type="match status" value="1"/>
</dbReference>
<name>A0A7W6JSP5_9SPHN</name>
<sequence>MRIENLQAPLLNSLMAALPKVASGFSVKEGELPAAPAPVPQGTNAAQALNPSVAMLVTLAAADPAIERRRKQAVDAQRGVDMLDGLHRELVAGVVAPERLQQIVEWSESFQHSDDPVLASILSDIEVRVRVELAKLDLQA</sequence>
<dbReference type="EMBL" id="JACIEH010000002">
    <property type="protein sequence ID" value="MBB4098879.1"/>
    <property type="molecule type" value="Genomic_DNA"/>
</dbReference>
<dbReference type="AlphaFoldDB" id="A0A7W6JSP5"/>
<reference evidence="1 2" key="1">
    <citation type="submission" date="2020-08" db="EMBL/GenBank/DDBJ databases">
        <title>Genomic Encyclopedia of Type Strains, Phase IV (KMG-IV): sequencing the most valuable type-strain genomes for metagenomic binning, comparative biology and taxonomic classification.</title>
        <authorList>
            <person name="Goeker M."/>
        </authorList>
    </citation>
    <scope>NUCLEOTIDE SEQUENCE [LARGE SCALE GENOMIC DNA]</scope>
    <source>
        <strain evidence="1 2">DSM 101806</strain>
    </source>
</reference>
<dbReference type="Proteomes" id="UP000557392">
    <property type="component" value="Unassembled WGS sequence"/>
</dbReference>
<evidence type="ECO:0008006" key="3">
    <source>
        <dbReference type="Google" id="ProtNLM"/>
    </source>
</evidence>
<accession>A0A7W6JSP5</accession>
<dbReference type="RefSeq" id="WP_183998008.1">
    <property type="nucleotide sequence ID" value="NZ_JACIEH010000002.1"/>
</dbReference>
<dbReference type="InterPro" id="IPR019704">
    <property type="entry name" value="Flagellar_assmbl_FliX_class2"/>
</dbReference>
<comment type="caution">
    <text evidence="1">The sequence shown here is derived from an EMBL/GenBank/DDBJ whole genome shotgun (WGS) entry which is preliminary data.</text>
</comment>